<keyword evidence="3 5" id="KW-0819">tRNA processing</keyword>
<dbReference type="Proteomes" id="UP000707138">
    <property type="component" value="Unassembled WGS sequence"/>
</dbReference>
<dbReference type="InterPro" id="IPR020103">
    <property type="entry name" value="PsdUridine_synth_cat_dom_sf"/>
</dbReference>
<reference evidence="8 9" key="1">
    <citation type="journal article" date="2021" name="Sci. Rep.">
        <title>The distribution of antibiotic resistance genes in chicken gut microbiota commensals.</title>
        <authorList>
            <person name="Juricova H."/>
            <person name="Matiasovicova J."/>
            <person name="Kubasova T."/>
            <person name="Cejkova D."/>
            <person name="Rychlik I."/>
        </authorList>
    </citation>
    <scope>NUCLEOTIDE SEQUENCE [LARGE SCALE GENOMIC DNA]</scope>
    <source>
        <strain evidence="8 9">An537</strain>
    </source>
</reference>
<evidence type="ECO:0000256" key="5">
    <source>
        <dbReference type="HAMAP-Rule" id="MF_01080"/>
    </source>
</evidence>
<sequence>MDGVFAFLKPPGITSHDAVGICRRLLHEKRIGHSGTLDPLAYGVLPIFVGRATRLIEYTGHETKTYVAEGQFGFSTDTEDSTGHILTSVASSDAEPTAKELAHVLSTFVGEQMQRPSKYSAIKINGKRAYELARAGEEFVLPERPITIYDCRLLAYKYPFFTIRVHCSSGTYIRALIRDIANAVGIPATMTQLTRTQVGTMRIADAVTAEELAVSGEALLQPADTALQHMPAVRLSEKERLALLQGKQLRLPLMAADEVVSGQLYRAYGERGFMGIAKGIDGALKAEKNIFLE</sequence>
<comment type="similarity">
    <text evidence="2 5">Belongs to the pseudouridine synthase TruB family. Type 1 subfamily.</text>
</comment>
<evidence type="ECO:0000256" key="3">
    <source>
        <dbReference type="ARBA" id="ARBA00022694"/>
    </source>
</evidence>
<dbReference type="NCBIfam" id="TIGR00431">
    <property type="entry name" value="TruB"/>
    <property type="match status" value="1"/>
</dbReference>
<name>A0ABS2GIM6_9FIRM</name>
<keyword evidence="4 5" id="KW-0413">Isomerase</keyword>
<dbReference type="PANTHER" id="PTHR13767:SF2">
    <property type="entry name" value="PSEUDOURIDYLATE SYNTHASE TRUB1"/>
    <property type="match status" value="1"/>
</dbReference>
<dbReference type="EC" id="5.4.99.25" evidence="5"/>
<evidence type="ECO:0000256" key="1">
    <source>
        <dbReference type="ARBA" id="ARBA00000385"/>
    </source>
</evidence>
<evidence type="ECO:0000256" key="2">
    <source>
        <dbReference type="ARBA" id="ARBA00005642"/>
    </source>
</evidence>
<proteinExistence type="inferred from homology"/>
<comment type="function">
    <text evidence="5">Responsible for synthesis of pseudouridine from uracil-55 in the psi GC loop of transfer RNAs.</text>
</comment>
<dbReference type="Gene3D" id="3.30.2350.10">
    <property type="entry name" value="Pseudouridine synthase"/>
    <property type="match status" value="1"/>
</dbReference>
<dbReference type="PANTHER" id="PTHR13767">
    <property type="entry name" value="TRNA-PSEUDOURIDINE SYNTHASE"/>
    <property type="match status" value="1"/>
</dbReference>
<dbReference type="RefSeq" id="WP_205088296.1">
    <property type="nucleotide sequence ID" value="NZ_JACJLA010000018.1"/>
</dbReference>
<dbReference type="CDD" id="cd02573">
    <property type="entry name" value="PseudoU_synth_EcTruB"/>
    <property type="match status" value="1"/>
</dbReference>
<dbReference type="InterPro" id="IPR002501">
    <property type="entry name" value="PsdUridine_synth_N"/>
</dbReference>
<dbReference type="InterPro" id="IPR014780">
    <property type="entry name" value="tRNA_psdUridine_synth_TruB"/>
</dbReference>
<dbReference type="Pfam" id="PF16198">
    <property type="entry name" value="TruB_C_2"/>
    <property type="match status" value="1"/>
</dbReference>
<comment type="caution">
    <text evidence="8">The sequence shown here is derived from an EMBL/GenBank/DDBJ whole genome shotgun (WGS) entry which is preliminary data.</text>
</comment>
<protein>
    <recommendedName>
        <fullName evidence="5">tRNA pseudouridine synthase B</fullName>
        <ecNumber evidence="5">5.4.99.25</ecNumber>
    </recommendedName>
    <alternativeName>
        <fullName evidence="5">tRNA pseudouridine(55) synthase</fullName>
        <shortName evidence="5">Psi55 synthase</shortName>
    </alternativeName>
    <alternativeName>
        <fullName evidence="5">tRNA pseudouridylate synthase</fullName>
    </alternativeName>
    <alternativeName>
        <fullName evidence="5">tRNA-uridine isomerase</fullName>
    </alternativeName>
</protein>
<feature type="domain" description="Pseudouridine synthase II N-terminal" evidence="6">
    <location>
        <begin position="23"/>
        <end position="173"/>
    </location>
</feature>
<evidence type="ECO:0000313" key="9">
    <source>
        <dbReference type="Proteomes" id="UP000707138"/>
    </source>
</evidence>
<feature type="active site" description="Nucleophile" evidence="5">
    <location>
        <position position="38"/>
    </location>
</feature>
<dbReference type="GO" id="GO:0160148">
    <property type="term" value="F:tRNA pseudouridine(55) synthase activity"/>
    <property type="evidence" value="ECO:0007669"/>
    <property type="project" value="UniProtKB-EC"/>
</dbReference>
<dbReference type="EMBL" id="JACJLA010000018">
    <property type="protein sequence ID" value="MBM6913367.1"/>
    <property type="molecule type" value="Genomic_DNA"/>
</dbReference>
<evidence type="ECO:0000256" key="4">
    <source>
        <dbReference type="ARBA" id="ARBA00023235"/>
    </source>
</evidence>
<gene>
    <name evidence="5 8" type="primary">truB</name>
    <name evidence="8" type="ORF">H6A01_08550</name>
</gene>
<dbReference type="SUPFAM" id="SSF55120">
    <property type="entry name" value="Pseudouridine synthase"/>
    <property type="match status" value="1"/>
</dbReference>
<evidence type="ECO:0000313" key="8">
    <source>
        <dbReference type="EMBL" id="MBM6913367.1"/>
    </source>
</evidence>
<evidence type="ECO:0000259" key="7">
    <source>
        <dbReference type="Pfam" id="PF16198"/>
    </source>
</evidence>
<accession>A0ABS2GIM6</accession>
<feature type="domain" description="tRNA pseudouridylate synthase B C-terminal" evidence="7">
    <location>
        <begin position="174"/>
        <end position="227"/>
    </location>
</feature>
<dbReference type="HAMAP" id="MF_01080">
    <property type="entry name" value="TruB_bact"/>
    <property type="match status" value="1"/>
</dbReference>
<dbReference type="InterPro" id="IPR032819">
    <property type="entry name" value="TruB_C"/>
</dbReference>
<comment type="catalytic activity">
    <reaction evidence="1 5">
        <text>uridine(55) in tRNA = pseudouridine(55) in tRNA</text>
        <dbReference type="Rhea" id="RHEA:42532"/>
        <dbReference type="Rhea" id="RHEA-COMP:10101"/>
        <dbReference type="Rhea" id="RHEA-COMP:10102"/>
        <dbReference type="ChEBI" id="CHEBI:65314"/>
        <dbReference type="ChEBI" id="CHEBI:65315"/>
        <dbReference type="EC" id="5.4.99.25"/>
    </reaction>
</comment>
<dbReference type="Pfam" id="PF01509">
    <property type="entry name" value="TruB_N"/>
    <property type="match status" value="1"/>
</dbReference>
<evidence type="ECO:0000259" key="6">
    <source>
        <dbReference type="Pfam" id="PF01509"/>
    </source>
</evidence>
<keyword evidence="9" id="KW-1185">Reference proteome</keyword>
<organism evidence="8 9">
    <name type="scientific">Veillonella magna</name>
    <dbReference type="NCBI Taxonomy" id="464322"/>
    <lineage>
        <taxon>Bacteria</taxon>
        <taxon>Bacillati</taxon>
        <taxon>Bacillota</taxon>
        <taxon>Negativicutes</taxon>
        <taxon>Veillonellales</taxon>
        <taxon>Veillonellaceae</taxon>
        <taxon>Veillonella</taxon>
    </lineage>
</organism>